<evidence type="ECO:0000256" key="6">
    <source>
        <dbReference type="ARBA" id="ARBA00022692"/>
    </source>
</evidence>
<keyword evidence="7 9" id="KW-1133">Transmembrane helix</keyword>
<feature type="compositionally biased region" description="Basic and acidic residues" evidence="10">
    <location>
        <begin position="227"/>
        <end position="238"/>
    </location>
</feature>
<keyword evidence="3 9" id="KW-0813">Transport</keyword>
<gene>
    <name evidence="12" type="ORF">GTW23_22145</name>
</gene>
<evidence type="ECO:0000256" key="4">
    <source>
        <dbReference type="ARBA" id="ARBA00022475"/>
    </source>
</evidence>
<dbReference type="SUPFAM" id="SSF161098">
    <property type="entry name" value="MetI-like"/>
    <property type="match status" value="1"/>
</dbReference>
<accession>A0ABT1CZB2</accession>
<dbReference type="CDD" id="cd06261">
    <property type="entry name" value="TM_PBP2"/>
    <property type="match status" value="1"/>
</dbReference>
<evidence type="ECO:0000256" key="7">
    <source>
        <dbReference type="ARBA" id="ARBA00022989"/>
    </source>
</evidence>
<dbReference type="PANTHER" id="PTHR30614:SF10">
    <property type="entry name" value="ARGININE ABC TRANSPORTER PERMEASE PROTEIN ARTM"/>
    <property type="match status" value="1"/>
</dbReference>
<dbReference type="PROSITE" id="PS50928">
    <property type="entry name" value="ABC_TM1"/>
    <property type="match status" value="1"/>
</dbReference>
<sequence>MNWYLVIDVMPRLLSGALLTLLLAALSVLAGLLIALPLSLLRSSSSGMLSRPVLAYTFVFRGTPLLVQLFLIYYGAGQIEWIRTTPAWTILKEPYWCALIAFSLNNAAYTTEILRGGIRAVPAGEVEAAKALGMSYSLRTRRIVLPIAFRLALPAYANEVVLMLKASSLASTITIMELTGTARKIVAQTFSPYEVFISAALIYLAITFVVVRAFARLERRLAHHLERTEKNNGKDPVHNDPTQELDSDPVLRQEAR</sequence>
<dbReference type="Gene3D" id="1.10.3720.10">
    <property type="entry name" value="MetI-like"/>
    <property type="match status" value="1"/>
</dbReference>
<evidence type="ECO:0000256" key="5">
    <source>
        <dbReference type="ARBA" id="ARBA00022519"/>
    </source>
</evidence>
<keyword evidence="4" id="KW-1003">Cell membrane</keyword>
<evidence type="ECO:0000256" key="8">
    <source>
        <dbReference type="ARBA" id="ARBA00023136"/>
    </source>
</evidence>
<dbReference type="Proteomes" id="UP001320715">
    <property type="component" value="Unassembled WGS sequence"/>
</dbReference>
<keyword evidence="8 9" id="KW-0472">Membrane</keyword>
<keyword evidence="6 9" id="KW-0812">Transmembrane</keyword>
<comment type="caution">
    <text evidence="12">The sequence shown here is derived from an EMBL/GenBank/DDBJ whole genome shotgun (WGS) entry which is preliminary data.</text>
</comment>
<reference evidence="12 13" key="1">
    <citation type="submission" date="2020-01" db="EMBL/GenBank/DDBJ databases">
        <title>Genomes of bacteria type strains.</title>
        <authorList>
            <person name="Chen J."/>
            <person name="Zhu S."/>
            <person name="Yang J."/>
        </authorList>
    </citation>
    <scope>NUCLEOTIDE SEQUENCE [LARGE SCALE GENOMIC DNA]</scope>
    <source>
        <strain evidence="12 13">DSM 16655</strain>
    </source>
</reference>
<dbReference type="InterPro" id="IPR000515">
    <property type="entry name" value="MetI-like"/>
</dbReference>
<dbReference type="InterPro" id="IPR043429">
    <property type="entry name" value="ArtM/GltK/GlnP/TcyL/YhdX-like"/>
</dbReference>
<comment type="subcellular location">
    <subcellularLocation>
        <location evidence="1">Cell inner membrane</location>
        <topology evidence="1">Multi-pass membrane protein</topology>
    </subcellularLocation>
    <subcellularLocation>
        <location evidence="9">Cell membrane</location>
        <topology evidence="9">Multi-pass membrane protein</topology>
    </subcellularLocation>
</comment>
<evidence type="ECO:0000313" key="13">
    <source>
        <dbReference type="Proteomes" id="UP001320715"/>
    </source>
</evidence>
<feature type="transmembrane region" description="Helical" evidence="9">
    <location>
        <begin position="54"/>
        <end position="74"/>
    </location>
</feature>
<evidence type="ECO:0000256" key="9">
    <source>
        <dbReference type="RuleBase" id="RU363032"/>
    </source>
</evidence>
<feature type="domain" description="ABC transmembrane type-1" evidence="11">
    <location>
        <begin position="17"/>
        <end position="214"/>
    </location>
</feature>
<keyword evidence="13" id="KW-1185">Reference proteome</keyword>
<evidence type="ECO:0000259" key="11">
    <source>
        <dbReference type="PROSITE" id="PS50928"/>
    </source>
</evidence>
<protein>
    <submittedName>
        <fullName evidence="12">ABC transporter permease subunit</fullName>
    </submittedName>
</protein>
<dbReference type="InterPro" id="IPR035906">
    <property type="entry name" value="MetI-like_sf"/>
</dbReference>
<evidence type="ECO:0000256" key="1">
    <source>
        <dbReference type="ARBA" id="ARBA00004429"/>
    </source>
</evidence>
<evidence type="ECO:0000256" key="2">
    <source>
        <dbReference type="ARBA" id="ARBA00010072"/>
    </source>
</evidence>
<evidence type="ECO:0000313" key="12">
    <source>
        <dbReference type="EMBL" id="MCO6410896.1"/>
    </source>
</evidence>
<evidence type="ECO:0000256" key="3">
    <source>
        <dbReference type="ARBA" id="ARBA00022448"/>
    </source>
</evidence>
<dbReference type="EMBL" id="JAAAML010000005">
    <property type="protein sequence ID" value="MCO6410896.1"/>
    <property type="molecule type" value="Genomic_DNA"/>
</dbReference>
<feature type="region of interest" description="Disordered" evidence="10">
    <location>
        <begin position="227"/>
        <end position="256"/>
    </location>
</feature>
<feature type="transmembrane region" description="Helical" evidence="9">
    <location>
        <begin position="195"/>
        <end position="215"/>
    </location>
</feature>
<evidence type="ECO:0000256" key="10">
    <source>
        <dbReference type="SAM" id="MobiDB-lite"/>
    </source>
</evidence>
<name>A0ABT1CZB2_9HYPH</name>
<dbReference type="NCBIfam" id="TIGR01726">
    <property type="entry name" value="HEQRo_perm_3TM"/>
    <property type="match status" value="1"/>
</dbReference>
<proteinExistence type="inferred from homology"/>
<organism evidence="12 13">
    <name type="scientific">Hoeflea alexandrii</name>
    <dbReference type="NCBI Taxonomy" id="288436"/>
    <lineage>
        <taxon>Bacteria</taxon>
        <taxon>Pseudomonadati</taxon>
        <taxon>Pseudomonadota</taxon>
        <taxon>Alphaproteobacteria</taxon>
        <taxon>Hyphomicrobiales</taxon>
        <taxon>Rhizobiaceae</taxon>
        <taxon>Hoeflea</taxon>
    </lineage>
</organism>
<comment type="similarity">
    <text evidence="2">Belongs to the binding-protein-dependent transport system permease family. HisMQ subfamily.</text>
</comment>
<dbReference type="Pfam" id="PF00528">
    <property type="entry name" value="BPD_transp_1"/>
    <property type="match status" value="1"/>
</dbReference>
<dbReference type="RefSeq" id="WP_252917527.1">
    <property type="nucleotide sequence ID" value="NZ_JAAAML010000005.1"/>
</dbReference>
<dbReference type="PANTHER" id="PTHR30614">
    <property type="entry name" value="MEMBRANE COMPONENT OF AMINO ACID ABC TRANSPORTER"/>
    <property type="match status" value="1"/>
</dbReference>
<keyword evidence="5" id="KW-0997">Cell inner membrane</keyword>
<dbReference type="InterPro" id="IPR010065">
    <property type="entry name" value="AA_ABC_transptr_permease_3TM"/>
</dbReference>